<dbReference type="InterPro" id="IPR049939">
    <property type="entry name" value="NifE-like"/>
</dbReference>
<evidence type="ECO:0000259" key="1">
    <source>
        <dbReference type="Pfam" id="PF00148"/>
    </source>
</evidence>
<dbReference type="AlphaFoldDB" id="A0A1T4VBW5"/>
<dbReference type="Proteomes" id="UP000190814">
    <property type="component" value="Unassembled WGS sequence"/>
</dbReference>
<dbReference type="GO" id="GO:0016491">
    <property type="term" value="F:oxidoreductase activity"/>
    <property type="evidence" value="ECO:0007669"/>
    <property type="project" value="InterPro"/>
</dbReference>
<dbReference type="OrthoDB" id="3199475at2"/>
<proteinExistence type="predicted"/>
<name>A0A1T4VBW5_9FIRM</name>
<dbReference type="STRING" id="39495.SAMN02745111_00613"/>
<dbReference type="EMBL" id="FUXZ01000004">
    <property type="protein sequence ID" value="SKA62435.1"/>
    <property type="molecule type" value="Genomic_DNA"/>
</dbReference>
<dbReference type="RefSeq" id="WP_078765507.1">
    <property type="nucleotide sequence ID" value="NZ_FUXZ01000004.1"/>
</dbReference>
<dbReference type="PANTHER" id="PTHR42956:SF1">
    <property type="entry name" value="NITROGENASE IRON-MOLYBDENUM COFACTOR BIOSYNTHESIS PROTEIN NIFE"/>
    <property type="match status" value="1"/>
</dbReference>
<feature type="domain" description="Nitrogenase/oxidoreductase component 1" evidence="1">
    <location>
        <begin position="28"/>
        <end position="246"/>
    </location>
</feature>
<accession>A0A1T4VBW5</accession>
<dbReference type="SUPFAM" id="SSF53807">
    <property type="entry name" value="Helical backbone' metal receptor"/>
    <property type="match status" value="1"/>
</dbReference>
<gene>
    <name evidence="2" type="ORF">SAMN02745111_00613</name>
</gene>
<sequence>MNRAYKVLPVFAGDVSGACSALYELGGMIVIHDPSGCNSTYNTHDEVRWNKMESLIFISGLTDMDAITGNDDKLIEDIVKAADELKPKFIAITNSPIPYVNGTDFDYIAREVSKRTGIKTFPVATNAFHDYTKGAASAYVAVVNNLLKSKEELCEIESVNIKVNLLGVTPLDYPRENDVNILLDFCKNNDFGVVANWSYLTSLEEVEKSLLADVNVVVSSTGIAAAKRMEELYGIPYVVGIPVGEFAKVFADDIRECFNSKKSKVSFLNAAVEGLECDSKRYVVGEPVIAGSVAADKRIKEGKNVKVVITTENYDGLKRDEDIACVGEEEIEAVIRDADYVHGDPFYKYLCNDSVDFEKEPHFALSGRVYM</sequence>
<organism evidence="2 3">
    <name type="scientific">Eubacterium uniforme</name>
    <dbReference type="NCBI Taxonomy" id="39495"/>
    <lineage>
        <taxon>Bacteria</taxon>
        <taxon>Bacillati</taxon>
        <taxon>Bacillota</taxon>
        <taxon>Clostridia</taxon>
        <taxon>Eubacteriales</taxon>
        <taxon>Eubacteriaceae</taxon>
        <taxon>Eubacterium</taxon>
    </lineage>
</organism>
<keyword evidence="3" id="KW-1185">Reference proteome</keyword>
<dbReference type="InterPro" id="IPR000510">
    <property type="entry name" value="Nase/OxRdtase_comp1"/>
</dbReference>
<evidence type="ECO:0000313" key="3">
    <source>
        <dbReference type="Proteomes" id="UP000190814"/>
    </source>
</evidence>
<dbReference type="Pfam" id="PF00148">
    <property type="entry name" value="Oxidored_nitro"/>
    <property type="match status" value="1"/>
</dbReference>
<protein>
    <submittedName>
        <fullName evidence="2">Nitrogenase component 1 type Oxidoreductase</fullName>
    </submittedName>
</protein>
<reference evidence="2 3" key="1">
    <citation type="submission" date="2017-02" db="EMBL/GenBank/DDBJ databases">
        <authorList>
            <person name="Peterson S.W."/>
        </authorList>
    </citation>
    <scope>NUCLEOTIDE SEQUENCE [LARGE SCALE GENOMIC DNA]</scope>
    <source>
        <strain evidence="2 3">ATCC 35992</strain>
    </source>
</reference>
<dbReference type="Gene3D" id="3.40.50.1980">
    <property type="entry name" value="Nitrogenase molybdenum iron protein domain"/>
    <property type="match status" value="2"/>
</dbReference>
<evidence type="ECO:0000313" key="2">
    <source>
        <dbReference type="EMBL" id="SKA62435.1"/>
    </source>
</evidence>
<dbReference type="PANTHER" id="PTHR42956">
    <property type="entry name" value="NITROGENASE IRON-MOLYBDENUM COFACTOR BIOSYNTHESIS PROTEIN NIFE"/>
    <property type="match status" value="1"/>
</dbReference>